<dbReference type="AlphaFoldDB" id="A0AAE3G3K9"/>
<proteinExistence type="inferred from homology"/>
<keyword evidence="5" id="KW-0479">Metal-binding</keyword>
<evidence type="ECO:0000256" key="6">
    <source>
        <dbReference type="ARBA" id="ARBA00023004"/>
    </source>
</evidence>
<comment type="similarity">
    <text evidence="2">Belongs to the complex I 51 kDa subunit family.</text>
</comment>
<dbReference type="Gene3D" id="3.40.50.11540">
    <property type="entry name" value="NADH-ubiquinone oxidoreductase 51kDa subunit"/>
    <property type="match status" value="1"/>
</dbReference>
<dbReference type="GO" id="GO:0051539">
    <property type="term" value="F:4 iron, 4 sulfur cluster binding"/>
    <property type="evidence" value="ECO:0007669"/>
    <property type="project" value="UniProtKB-KW"/>
</dbReference>
<evidence type="ECO:0000256" key="4">
    <source>
        <dbReference type="ARBA" id="ARBA00022485"/>
    </source>
</evidence>
<evidence type="ECO:0000256" key="5">
    <source>
        <dbReference type="ARBA" id="ARBA00022723"/>
    </source>
</evidence>
<keyword evidence="7" id="KW-0411">Iron-sulfur</keyword>
<dbReference type="SUPFAM" id="SSF142019">
    <property type="entry name" value="Nqo1 FMN-binding domain-like"/>
    <property type="match status" value="1"/>
</dbReference>
<dbReference type="SUPFAM" id="SSF142984">
    <property type="entry name" value="Nqo1 middle domain-like"/>
    <property type="match status" value="1"/>
</dbReference>
<dbReference type="Pfam" id="PF10589">
    <property type="entry name" value="NADH_4Fe-4S"/>
    <property type="match status" value="1"/>
</dbReference>
<keyword evidence="6" id="KW-0408">Iron</keyword>
<dbReference type="Pfam" id="PF01257">
    <property type="entry name" value="2Fe-2S_thioredx"/>
    <property type="match status" value="1"/>
</dbReference>
<dbReference type="Proteomes" id="UP001205843">
    <property type="component" value="Unassembled WGS sequence"/>
</dbReference>
<reference evidence="11" key="1">
    <citation type="submission" date="2022-03" db="EMBL/GenBank/DDBJ databases">
        <title>Genomic Encyclopedia of Type Strains, Phase III (KMG-III): the genomes of soil and plant-associated and newly described type strains.</title>
        <authorList>
            <person name="Whitman W."/>
        </authorList>
    </citation>
    <scope>NUCLEOTIDE SEQUENCE</scope>
    <source>
        <strain evidence="11">ANL 6-2</strain>
    </source>
</reference>
<keyword evidence="12" id="KW-1185">Reference proteome</keyword>
<dbReference type="InterPro" id="IPR036249">
    <property type="entry name" value="Thioredoxin-like_sf"/>
</dbReference>
<gene>
    <name evidence="11" type="ORF">J2T57_000379</name>
</gene>
<dbReference type="SMART" id="SM00928">
    <property type="entry name" value="NADH_4Fe-4S"/>
    <property type="match status" value="1"/>
</dbReference>
<dbReference type="SUPFAM" id="SSF140490">
    <property type="entry name" value="Nqo1C-terminal domain-like"/>
    <property type="match status" value="1"/>
</dbReference>
<dbReference type="InterPro" id="IPR037225">
    <property type="entry name" value="Nuo51_FMN-bd_sf"/>
</dbReference>
<evidence type="ECO:0000256" key="1">
    <source>
        <dbReference type="ARBA" id="ARBA00001917"/>
    </source>
</evidence>
<dbReference type="GO" id="GO:0010181">
    <property type="term" value="F:FMN binding"/>
    <property type="evidence" value="ECO:0007669"/>
    <property type="project" value="InterPro"/>
</dbReference>
<dbReference type="RefSeq" id="WP_253473386.1">
    <property type="nucleotide sequence ID" value="NZ_JALJXV010000001.1"/>
</dbReference>
<dbReference type="GO" id="GO:0046872">
    <property type="term" value="F:metal ion binding"/>
    <property type="evidence" value="ECO:0007669"/>
    <property type="project" value="UniProtKB-KW"/>
</dbReference>
<dbReference type="Gene3D" id="1.20.1440.230">
    <property type="entry name" value="NADH-ubiquinone oxidoreductase 51kDa subunit, iron-sulphur binding domain"/>
    <property type="match status" value="1"/>
</dbReference>
<dbReference type="EMBL" id="JALJXV010000001">
    <property type="protein sequence ID" value="MCP1673287.1"/>
    <property type="molecule type" value="Genomic_DNA"/>
</dbReference>
<evidence type="ECO:0000256" key="7">
    <source>
        <dbReference type="ARBA" id="ARBA00023014"/>
    </source>
</evidence>
<evidence type="ECO:0000313" key="11">
    <source>
        <dbReference type="EMBL" id="MCP1673287.1"/>
    </source>
</evidence>
<dbReference type="PROSITE" id="PS00645">
    <property type="entry name" value="COMPLEX1_51K_2"/>
    <property type="match status" value="1"/>
</dbReference>
<dbReference type="InterPro" id="IPR011538">
    <property type="entry name" value="Nuo51_FMN-bd"/>
</dbReference>
<sequence length="533" mass="57649">MELLTRMLEQQDASGAVDDGALRSLAQQTRVPLHRLEGLRGFYPQFRRHPVERPVLSVCRDMVCRQRLGMDPVARVHGDPDITRDFSVEGASCLGRCDHAPAALRQHTPLRIDVDAEQRVKLSSNPEHAPRQWPLDPYSTPSQHYATLQRWAASGDIEELLNTLKSAGLRGMGGAGFPTGVKWEACRAADRAVRAVICNADESEPGTFKDRVILAELPHLVIEGMLLAAWVTGAREGIIYLRHEYEPERERLEAALREARDRGLLGPGHPTGFDIRVFVSPGGYILGEETALLEALEDRRGEPRNKPPFPVSRGLGGEPTLINNVETLAACVGILHHGADWWREQGRGQAAGLKLLAVSGDVERPDVYCVPMGTTARELLALAGGVQGGKPLLAFFPGGASTNPLPAGRLDTPMDWDSLREAGSALGSGAVTFVAEGRDLLDLVLAQTRFFRNESCGKCVPCRVGTQKAVALVESAIAGDPVDGLPELLRQLNGTLARTSICGLGQVALAPLVALMQHFPQQHWQALATGEAG</sequence>
<dbReference type="InterPro" id="IPR019575">
    <property type="entry name" value="Nuop51_4Fe4S-bd"/>
</dbReference>
<protein>
    <recommendedName>
        <fullName evidence="3">NADH-quinone oxidoreductase subunit F</fullName>
    </recommendedName>
    <alternativeName>
        <fullName evidence="8">NADH dehydrogenase I subunit F</fullName>
    </alternativeName>
    <alternativeName>
        <fullName evidence="9">NDH-1 subunit F</fullName>
    </alternativeName>
</protein>
<dbReference type="Gene3D" id="3.10.20.600">
    <property type="match status" value="1"/>
</dbReference>
<keyword evidence="11" id="KW-0560">Oxidoreductase</keyword>
<accession>A0AAE3G3K9</accession>
<dbReference type="SUPFAM" id="SSF52833">
    <property type="entry name" value="Thioredoxin-like"/>
    <property type="match status" value="1"/>
</dbReference>
<comment type="cofactor">
    <cofactor evidence="1">
        <name>FMN</name>
        <dbReference type="ChEBI" id="CHEBI:58210"/>
    </cofactor>
</comment>
<dbReference type="PANTHER" id="PTHR43578">
    <property type="entry name" value="NADH-QUINONE OXIDOREDUCTASE SUBUNIT F"/>
    <property type="match status" value="1"/>
</dbReference>
<evidence type="ECO:0000256" key="9">
    <source>
        <dbReference type="ARBA" id="ARBA00032787"/>
    </source>
</evidence>
<feature type="domain" description="NADH-ubiquinone oxidoreductase 51kDa subunit iron-sulphur binding" evidence="10">
    <location>
        <begin position="441"/>
        <end position="485"/>
    </location>
</feature>
<organism evidence="11 12">
    <name type="scientific">Natronocella acetinitrilica</name>
    <dbReference type="NCBI Taxonomy" id="414046"/>
    <lineage>
        <taxon>Bacteria</taxon>
        <taxon>Pseudomonadati</taxon>
        <taxon>Pseudomonadota</taxon>
        <taxon>Gammaproteobacteria</taxon>
        <taxon>Chromatiales</taxon>
        <taxon>Ectothiorhodospiraceae</taxon>
        <taxon>Natronocella</taxon>
    </lineage>
</organism>
<evidence type="ECO:0000259" key="10">
    <source>
        <dbReference type="SMART" id="SM00928"/>
    </source>
</evidence>
<dbReference type="InterPro" id="IPR037207">
    <property type="entry name" value="Nuop51_4Fe4S-bd_sf"/>
</dbReference>
<dbReference type="Pfam" id="PF10531">
    <property type="entry name" value="SLBB"/>
    <property type="match status" value="1"/>
</dbReference>
<evidence type="ECO:0000256" key="2">
    <source>
        <dbReference type="ARBA" id="ARBA00007523"/>
    </source>
</evidence>
<evidence type="ECO:0000256" key="3">
    <source>
        <dbReference type="ARBA" id="ARBA00019901"/>
    </source>
</evidence>
<comment type="caution">
    <text evidence="11">The sequence shown here is derived from an EMBL/GenBank/DDBJ whole genome shotgun (WGS) entry which is preliminary data.</text>
</comment>
<dbReference type="InterPro" id="IPR001949">
    <property type="entry name" value="NADH-UbQ_OxRdtase_51kDa_CS"/>
</dbReference>
<name>A0AAE3G3K9_9GAMM</name>
<dbReference type="PANTHER" id="PTHR43578:SF3">
    <property type="entry name" value="NADH-QUINONE OXIDOREDUCTASE SUBUNIT F"/>
    <property type="match status" value="1"/>
</dbReference>
<dbReference type="GO" id="GO:0008137">
    <property type="term" value="F:NADH dehydrogenase (ubiquinone) activity"/>
    <property type="evidence" value="ECO:0007669"/>
    <property type="project" value="InterPro"/>
</dbReference>
<dbReference type="GO" id="GO:0016491">
    <property type="term" value="F:oxidoreductase activity"/>
    <property type="evidence" value="ECO:0007669"/>
    <property type="project" value="UniProtKB-KW"/>
</dbReference>
<dbReference type="InterPro" id="IPR019554">
    <property type="entry name" value="Soluble_ligand-bd"/>
</dbReference>
<keyword evidence="4" id="KW-0004">4Fe-4S</keyword>
<evidence type="ECO:0000313" key="12">
    <source>
        <dbReference type="Proteomes" id="UP001205843"/>
    </source>
</evidence>
<dbReference type="Pfam" id="PF01512">
    <property type="entry name" value="Complex1_51K"/>
    <property type="match status" value="1"/>
</dbReference>
<evidence type="ECO:0000256" key="8">
    <source>
        <dbReference type="ARBA" id="ARBA00031578"/>
    </source>
</evidence>